<proteinExistence type="inferred from homology"/>
<evidence type="ECO:0000259" key="14">
    <source>
        <dbReference type="Pfam" id="PF00205"/>
    </source>
</evidence>
<comment type="cofactor">
    <cofactor evidence="12">
        <name>thiamine diphosphate</name>
        <dbReference type="ChEBI" id="CHEBI:58937"/>
    </cofactor>
    <text evidence="12">Binds 1 thiamine pyrophosphate per subunit.</text>
</comment>
<dbReference type="EMBL" id="WIWS01000177">
    <property type="protein sequence ID" value="KAF3200018.1"/>
    <property type="molecule type" value="Genomic_DNA"/>
</dbReference>
<dbReference type="GO" id="GO:0030976">
    <property type="term" value="F:thiamine pyrophosphate binding"/>
    <property type="evidence" value="ECO:0007669"/>
    <property type="project" value="UniProtKB-UniRule"/>
</dbReference>
<dbReference type="InterPro" id="IPR011766">
    <property type="entry name" value="TPP_enzyme_TPP-bd"/>
</dbReference>
<dbReference type="Proteomes" id="UP000483672">
    <property type="component" value="Unassembled WGS sequence"/>
</dbReference>
<dbReference type="PANTHER" id="PTHR18968:SF13">
    <property type="entry name" value="ACETOLACTATE SYNTHASE CATALYTIC SUBUNIT, MITOCHONDRIAL"/>
    <property type="match status" value="1"/>
</dbReference>
<dbReference type="CDD" id="cd07035">
    <property type="entry name" value="TPP_PYR_POX_like"/>
    <property type="match status" value="1"/>
</dbReference>
<dbReference type="GO" id="GO:0009099">
    <property type="term" value="P:L-valine biosynthetic process"/>
    <property type="evidence" value="ECO:0007669"/>
    <property type="project" value="UniProtKB-UniPathway"/>
</dbReference>
<dbReference type="FunFam" id="3.40.50.1220:FF:000008">
    <property type="entry name" value="Acetolactate synthase"/>
    <property type="match status" value="1"/>
</dbReference>
<keyword evidence="7 12" id="KW-0479">Metal-binding</keyword>
<dbReference type="AlphaFoldDB" id="A0A6G1LVT4"/>
<evidence type="ECO:0000256" key="9">
    <source>
        <dbReference type="ARBA" id="ARBA00022946"/>
    </source>
</evidence>
<evidence type="ECO:0000313" key="20">
    <source>
        <dbReference type="Proteomes" id="UP000483672"/>
    </source>
</evidence>
<evidence type="ECO:0000256" key="6">
    <source>
        <dbReference type="ARBA" id="ARBA00022679"/>
    </source>
</evidence>
<dbReference type="UniPathway" id="UPA00047">
    <property type="reaction ID" value="UER00055"/>
</dbReference>
<dbReference type="InterPro" id="IPR012000">
    <property type="entry name" value="Thiamin_PyroP_enz_cen_dom"/>
</dbReference>
<protein>
    <recommendedName>
        <fullName evidence="4 12">Acetolactate synthase</fullName>
        <ecNumber evidence="4 12">2.2.1.6</ecNumber>
    </recommendedName>
</protein>
<evidence type="ECO:0000313" key="17">
    <source>
        <dbReference type="EMBL" id="KAF3200018.1"/>
    </source>
</evidence>
<evidence type="ECO:0000259" key="15">
    <source>
        <dbReference type="Pfam" id="PF02775"/>
    </source>
</evidence>
<dbReference type="GO" id="GO:0050660">
    <property type="term" value="F:flavin adenine dinucleotide binding"/>
    <property type="evidence" value="ECO:0007669"/>
    <property type="project" value="InterPro"/>
</dbReference>
<dbReference type="PANTHER" id="PTHR18968">
    <property type="entry name" value="THIAMINE PYROPHOSPHATE ENZYMES"/>
    <property type="match status" value="1"/>
</dbReference>
<evidence type="ECO:0000256" key="8">
    <source>
        <dbReference type="ARBA" id="ARBA00022842"/>
    </source>
</evidence>
<feature type="domain" description="Thiamine pyrophosphate enzyme central" evidence="14">
    <location>
        <begin position="297"/>
        <end position="440"/>
    </location>
</feature>
<dbReference type="InterPro" id="IPR000399">
    <property type="entry name" value="TPP-bd_CS"/>
</dbReference>
<evidence type="ECO:0000256" key="7">
    <source>
        <dbReference type="ARBA" id="ARBA00022723"/>
    </source>
</evidence>
<evidence type="ECO:0000256" key="1">
    <source>
        <dbReference type="ARBA" id="ARBA00004974"/>
    </source>
</evidence>
<comment type="caution">
    <text evidence="18">The sequence shown here is derived from an EMBL/GenBank/DDBJ whole genome shotgun (WGS) entry which is preliminary data.</text>
</comment>
<dbReference type="PROSITE" id="PS00187">
    <property type="entry name" value="TPP_ENZYMES"/>
    <property type="match status" value="1"/>
</dbReference>
<dbReference type="SUPFAM" id="SSF52467">
    <property type="entry name" value="DHS-like NAD/FAD-binding domain"/>
    <property type="match status" value="1"/>
</dbReference>
<comment type="pathway">
    <text evidence="1 12">Amino-acid biosynthesis; L-isoleucine biosynthesis; L-isoleucine from 2-oxobutanoate: step 1/4.</text>
</comment>
<feature type="domain" description="Thiamine pyrophosphate enzyme TPP-binding" evidence="15">
    <location>
        <begin position="505"/>
        <end position="652"/>
    </location>
</feature>
<comment type="pathway">
    <text evidence="2 12">Amino-acid biosynthesis; L-valine biosynthesis; L-valine from pyruvate: step 1/4.</text>
</comment>
<feature type="region of interest" description="Disordered" evidence="13">
    <location>
        <begin position="267"/>
        <end position="287"/>
    </location>
</feature>
<dbReference type="CDD" id="cd02015">
    <property type="entry name" value="TPP_AHAS"/>
    <property type="match status" value="1"/>
</dbReference>
<evidence type="ECO:0000256" key="2">
    <source>
        <dbReference type="ARBA" id="ARBA00005025"/>
    </source>
</evidence>
<dbReference type="Pfam" id="PF00205">
    <property type="entry name" value="TPP_enzyme_M"/>
    <property type="match status" value="1"/>
</dbReference>
<comment type="cofactor">
    <cofactor evidence="12">
        <name>Mg(2+)</name>
        <dbReference type="ChEBI" id="CHEBI:18420"/>
    </cofactor>
    <text evidence="12">Binds 1 Mg(2+) ion per subunit.</text>
</comment>
<dbReference type="InterPro" id="IPR012846">
    <property type="entry name" value="Acetolactate_synth_lsu"/>
</dbReference>
<evidence type="ECO:0000256" key="12">
    <source>
        <dbReference type="RuleBase" id="RU003591"/>
    </source>
</evidence>
<dbReference type="InterPro" id="IPR045229">
    <property type="entry name" value="TPP_enz"/>
</dbReference>
<comment type="similarity">
    <text evidence="3 12">Belongs to the TPP enzyme family.</text>
</comment>
<dbReference type="EC" id="2.2.1.6" evidence="4 12"/>
<dbReference type="SUPFAM" id="SSF52518">
    <property type="entry name" value="Thiamin diphosphate-binding fold (THDP-binding)"/>
    <property type="match status" value="2"/>
</dbReference>
<gene>
    <name evidence="18" type="primary">ILV2_1</name>
    <name evidence="17" type="synonym">ILV2_2</name>
    <name evidence="17" type="ORF">TWF106_003508</name>
    <name evidence="18" type="ORF">TWF191_001854</name>
</gene>
<evidence type="ECO:0000256" key="3">
    <source>
        <dbReference type="ARBA" id="ARBA00007812"/>
    </source>
</evidence>
<evidence type="ECO:0000256" key="4">
    <source>
        <dbReference type="ARBA" id="ARBA00013145"/>
    </source>
</evidence>
<dbReference type="FunFam" id="3.40.50.970:FF:000053">
    <property type="entry name" value="Acetolactate synthase, mitochondrial"/>
    <property type="match status" value="1"/>
</dbReference>
<reference evidence="19 20" key="1">
    <citation type="submission" date="2019-06" db="EMBL/GenBank/DDBJ databases">
        <authorList>
            <person name="Palmer J.M."/>
        </authorList>
    </citation>
    <scope>NUCLEOTIDE SEQUENCE [LARGE SCALE GENOMIC DNA]</scope>
    <source>
        <strain evidence="17 19">TWF106</strain>
        <strain evidence="18 20">TWF191</strain>
    </source>
</reference>
<keyword evidence="10 12" id="KW-0786">Thiamine pyrophosphate</keyword>
<dbReference type="GO" id="GO:0005739">
    <property type="term" value="C:mitochondrion"/>
    <property type="evidence" value="ECO:0007669"/>
    <property type="project" value="TreeGrafter"/>
</dbReference>
<keyword evidence="9" id="KW-0809">Transit peptide</keyword>
<evidence type="ECO:0000256" key="5">
    <source>
        <dbReference type="ARBA" id="ARBA00022605"/>
    </source>
</evidence>
<dbReference type="UniPathway" id="UPA00049">
    <property type="reaction ID" value="UER00059"/>
</dbReference>
<comment type="catalytic activity">
    <reaction evidence="12">
        <text>2 pyruvate + H(+) = (2S)-2-acetolactate + CO2</text>
        <dbReference type="Rhea" id="RHEA:25249"/>
        <dbReference type="ChEBI" id="CHEBI:15361"/>
        <dbReference type="ChEBI" id="CHEBI:15378"/>
        <dbReference type="ChEBI" id="CHEBI:16526"/>
        <dbReference type="ChEBI" id="CHEBI:58476"/>
        <dbReference type="EC" id="2.2.1.6"/>
    </reaction>
</comment>
<dbReference type="GO" id="GO:0005948">
    <property type="term" value="C:acetolactate synthase complex"/>
    <property type="evidence" value="ECO:0007669"/>
    <property type="project" value="TreeGrafter"/>
</dbReference>
<sequence>MSSLSLIRRQGISKVTRSSLLRQSATTFISRSHSSLSIKHEQKRNQSTAAAVTTSPDLIPFPNTHNPMTPYGFPLPPMPNQEPSLPSTSLHNLSSRLHAPDLRNGLDYSFPGGAALPVIDALYDRTEIDVILPRHEQCAGHIAEGYSRVSGRPGVVVVTSGPGATNMITPLQDALSDGIPLVVISGQAPATVVGTDSFQEADVVGISKPCTKWNYMVKNVAEIPRRINEAFKIAVSGRPGPVLIDIPKDIAASVLRQPVSTDTMIPNLKRTARTSRPANTSSPRNAASQSQLLMAAIQRSANLINIAKRPIIYAGNGILSKPEGSTLLRELAEKAQIPVTTSLHGLGCFDEHDEKSLHMLGMHGAAYANLAIQEADCIIALGARFDDRVTGNVAKFAPAAKEAAAQGKGGIIHFEIQPKNINKIVQATEAVEGDVSTNLRSILPLVQDVGSRRAWLGRIKELKEKFPISHFNRAPASGLLSPQLVVEELSRLTEPYKDKVVITTGVGQHQMWAAQHYRWRYPRTMVTSGGLGTMGFGLPSAIGAKLAQPNKIVIDIDGDASFQMTLMELKTAALYNIGVKIIIINNDEQGMVTQWQSMFFKDRFMLAHHGNPDFVKVAEGMGIKAIRVSAPHELENGLKTMLEYDGPILLDVITDSKVALFPMVPPGKGLHECVTYDEEAEKGRRALMKLRTGY</sequence>
<keyword evidence="11 12" id="KW-0100">Branched-chain amino acid biosynthesis</keyword>
<dbReference type="NCBIfam" id="TIGR00118">
    <property type="entry name" value="acolac_lg"/>
    <property type="match status" value="1"/>
</dbReference>
<dbReference type="InterPro" id="IPR012001">
    <property type="entry name" value="Thiamin_PyroP_enz_TPP-bd_dom"/>
</dbReference>
<dbReference type="Pfam" id="PF02776">
    <property type="entry name" value="TPP_enzyme_N"/>
    <property type="match status" value="1"/>
</dbReference>
<feature type="compositionally biased region" description="Polar residues" evidence="13">
    <location>
        <begin position="45"/>
        <end position="56"/>
    </location>
</feature>
<feature type="region of interest" description="Disordered" evidence="13">
    <location>
        <begin position="36"/>
        <end position="60"/>
    </location>
</feature>
<dbReference type="Gene3D" id="3.40.50.970">
    <property type="match status" value="2"/>
</dbReference>
<dbReference type="InterPro" id="IPR029061">
    <property type="entry name" value="THDP-binding"/>
</dbReference>
<dbReference type="Pfam" id="PF02775">
    <property type="entry name" value="TPP_enzyme_C"/>
    <property type="match status" value="1"/>
</dbReference>
<dbReference type="Gene3D" id="3.40.50.1220">
    <property type="entry name" value="TPP-binding domain"/>
    <property type="match status" value="1"/>
</dbReference>
<dbReference type="GO" id="GO:0000287">
    <property type="term" value="F:magnesium ion binding"/>
    <property type="evidence" value="ECO:0007669"/>
    <property type="project" value="UniProtKB-UniRule"/>
</dbReference>
<name>A0A6G1LVT4_ORBOL</name>
<dbReference type="Proteomes" id="UP000472727">
    <property type="component" value="Unassembled WGS sequence"/>
</dbReference>
<keyword evidence="6 12" id="KW-0808">Transferase</keyword>
<dbReference type="FunFam" id="3.40.50.970:FF:000007">
    <property type="entry name" value="Acetolactate synthase"/>
    <property type="match status" value="1"/>
</dbReference>
<evidence type="ECO:0000259" key="16">
    <source>
        <dbReference type="Pfam" id="PF02776"/>
    </source>
</evidence>
<organism evidence="18 20">
    <name type="scientific">Orbilia oligospora</name>
    <name type="common">Nematode-trapping fungus</name>
    <name type="synonym">Arthrobotrys oligospora</name>
    <dbReference type="NCBI Taxonomy" id="2813651"/>
    <lineage>
        <taxon>Eukaryota</taxon>
        <taxon>Fungi</taxon>
        <taxon>Dikarya</taxon>
        <taxon>Ascomycota</taxon>
        <taxon>Pezizomycotina</taxon>
        <taxon>Orbiliomycetes</taxon>
        <taxon>Orbiliales</taxon>
        <taxon>Orbiliaceae</taxon>
        <taxon>Orbilia</taxon>
    </lineage>
</organism>
<dbReference type="InterPro" id="IPR039368">
    <property type="entry name" value="AHAS_TPP"/>
</dbReference>
<evidence type="ECO:0000313" key="18">
    <source>
        <dbReference type="EMBL" id="KAF3205435.1"/>
    </source>
</evidence>
<dbReference type="GO" id="GO:0009097">
    <property type="term" value="P:isoleucine biosynthetic process"/>
    <property type="evidence" value="ECO:0007669"/>
    <property type="project" value="UniProtKB-UniPathway"/>
</dbReference>
<dbReference type="GO" id="GO:0003984">
    <property type="term" value="F:acetolactate synthase activity"/>
    <property type="evidence" value="ECO:0007669"/>
    <property type="project" value="UniProtKB-EC"/>
</dbReference>
<accession>A0A6G1LVT4</accession>
<keyword evidence="8 12" id="KW-0460">Magnesium</keyword>
<feature type="compositionally biased region" description="Polar residues" evidence="13">
    <location>
        <begin position="274"/>
        <end position="287"/>
    </location>
</feature>
<feature type="domain" description="Thiamine pyrophosphate enzyme N-terminal TPP-binding" evidence="16">
    <location>
        <begin position="110"/>
        <end position="204"/>
    </location>
</feature>
<dbReference type="EMBL" id="WIPF01000133">
    <property type="protein sequence ID" value="KAF3205435.1"/>
    <property type="molecule type" value="Genomic_DNA"/>
</dbReference>
<dbReference type="InterPro" id="IPR029035">
    <property type="entry name" value="DHS-like_NAD/FAD-binding_dom"/>
</dbReference>
<evidence type="ECO:0000256" key="11">
    <source>
        <dbReference type="ARBA" id="ARBA00023304"/>
    </source>
</evidence>
<keyword evidence="5 12" id="KW-0028">Amino-acid biosynthesis</keyword>
<evidence type="ECO:0000313" key="19">
    <source>
        <dbReference type="Proteomes" id="UP000472727"/>
    </source>
</evidence>
<evidence type="ECO:0000256" key="13">
    <source>
        <dbReference type="SAM" id="MobiDB-lite"/>
    </source>
</evidence>
<evidence type="ECO:0000256" key="10">
    <source>
        <dbReference type="ARBA" id="ARBA00023052"/>
    </source>
</evidence>